<sequence length="290" mass="32926">DHGICSACRNFELRESIDWAQRGQAFEQVVLNAKERSLGYDCLIPVSGGKDSTWQTIVCLEHGLNPLCVTWKTPGRTEIGQKNLDNLISLGVDHIDYQISPKVEKKFMLKALRKFGSTAIPMHMAIFNIPLKIALSFNIPLVVWGENSAFEYGDSSEKRLGFKLDSNWLRKFGVTHDTSAADWVDKDLSSKELTPYFGPSNYNVEKQGVLAVFLGYYFQWDVQTSLCAANEHGFSVKSGEARTGIYDFADIDDDFISIHHYLKWYKFGFPRTFDNLSIEIRQGRLTRSEA</sequence>
<feature type="non-terminal residue" evidence="1">
    <location>
        <position position="290"/>
    </location>
</feature>
<dbReference type="InterPro" id="IPR020022">
    <property type="entry name" value="N-acetyl_sugar_amidoTrfase"/>
</dbReference>
<reference evidence="1" key="1">
    <citation type="submission" date="2018-05" db="EMBL/GenBank/DDBJ databases">
        <authorList>
            <person name="Lanie J.A."/>
            <person name="Ng W.-L."/>
            <person name="Kazmierczak K.M."/>
            <person name="Andrzejewski T.M."/>
            <person name="Davidsen T.M."/>
            <person name="Wayne K.J."/>
            <person name="Tettelin H."/>
            <person name="Glass J.I."/>
            <person name="Rusch D."/>
            <person name="Podicherti R."/>
            <person name="Tsui H.-C.T."/>
            <person name="Winkler M.E."/>
        </authorList>
    </citation>
    <scope>NUCLEOTIDE SEQUENCE</scope>
</reference>
<dbReference type="SUPFAM" id="SSF52402">
    <property type="entry name" value="Adenine nucleotide alpha hydrolases-like"/>
    <property type="match status" value="1"/>
</dbReference>
<name>A0A382UTM2_9ZZZZ</name>
<dbReference type="NCBIfam" id="TIGR03573">
    <property type="entry name" value="WbuX"/>
    <property type="match status" value="1"/>
</dbReference>
<proteinExistence type="predicted"/>
<evidence type="ECO:0000313" key="1">
    <source>
        <dbReference type="EMBL" id="SVD37594.1"/>
    </source>
</evidence>
<gene>
    <name evidence="1" type="ORF">METZ01_LOCUS390448</name>
</gene>
<dbReference type="AlphaFoldDB" id="A0A382UTM2"/>
<protein>
    <recommendedName>
        <fullName evidence="2">N-acetyl sugar amidotransferase</fullName>
    </recommendedName>
</protein>
<evidence type="ECO:0008006" key="2">
    <source>
        <dbReference type="Google" id="ProtNLM"/>
    </source>
</evidence>
<organism evidence="1">
    <name type="scientific">marine metagenome</name>
    <dbReference type="NCBI Taxonomy" id="408172"/>
    <lineage>
        <taxon>unclassified sequences</taxon>
        <taxon>metagenomes</taxon>
        <taxon>ecological metagenomes</taxon>
    </lineage>
</organism>
<accession>A0A382UTM2</accession>
<feature type="non-terminal residue" evidence="1">
    <location>
        <position position="1"/>
    </location>
</feature>
<dbReference type="EMBL" id="UINC01146706">
    <property type="protein sequence ID" value="SVD37594.1"/>
    <property type="molecule type" value="Genomic_DNA"/>
</dbReference>